<protein>
    <submittedName>
        <fullName evidence="2">Conserved domain protein</fullName>
    </submittedName>
</protein>
<keyword evidence="1" id="KW-0812">Transmembrane</keyword>
<dbReference type="KEGG" id="ban:BA_3322"/>
<dbReference type="AlphaFoldDB" id="A0A384KDT5"/>
<reference evidence="2 3" key="1">
    <citation type="journal article" date="2003" name="Nature">
        <title>The genome sequence of Bacillus anthracis Ames and comparison to closely related bacteria.</title>
        <authorList>
            <person name="Read T.D."/>
            <person name="Peterson S.N."/>
            <person name="Tourasse N."/>
            <person name="Baillie L.W."/>
            <person name="Paulsen I.T."/>
            <person name="Nelson K.E."/>
            <person name="Tettelin H."/>
            <person name="Fouts D.E."/>
            <person name="Eisen J.A."/>
            <person name="Gill S.R."/>
            <person name="Holtzapple E.K."/>
            <person name="Okstad O.A."/>
            <person name="Helgason E."/>
            <person name="Rilstone J."/>
            <person name="Wu M."/>
            <person name="Kolonay J.F."/>
            <person name="Beanan M.J."/>
            <person name="Dodson R.J."/>
            <person name="Brinkac L.M."/>
            <person name="Gwinn M."/>
            <person name="DeBoy R.T."/>
            <person name="Madpu R."/>
            <person name="Daugherty S.C."/>
            <person name="Durkin A.S."/>
            <person name="Haft D.H."/>
            <person name="Nelson W.C."/>
            <person name="Peterson J.D."/>
            <person name="Pop M."/>
            <person name="Khouri H.M."/>
            <person name="Radune D."/>
            <person name="Benton J.L."/>
            <person name="Mahamoud Y."/>
            <person name="Jiang L."/>
            <person name="Hance I.R."/>
            <person name="Weidman J.F."/>
            <person name="Berry K.J."/>
            <person name="Plaut R.D."/>
            <person name="Wolf A.M."/>
            <person name="Watkins K.L."/>
            <person name="Nierman W.C."/>
            <person name="Hazen A."/>
            <person name="Cline R."/>
            <person name="Redmond C."/>
            <person name="Thwaite J.E."/>
            <person name="White O."/>
            <person name="Salzberg S.L."/>
            <person name="Thomason B."/>
            <person name="Friedlander A.M."/>
            <person name="Koehler T.M."/>
            <person name="Hanna P.C."/>
            <person name="Kolsto A.B."/>
            <person name="Fraser C.M."/>
        </authorList>
    </citation>
    <scope>NUCLEOTIDE SEQUENCE [LARGE SCALE GENOMIC DNA]</scope>
    <source>
        <strain evidence="3">Ames / isolate Porton</strain>
    </source>
</reference>
<evidence type="ECO:0000313" key="2">
    <source>
        <dbReference type="EMBL" id="AAP27096.1"/>
    </source>
</evidence>
<keyword evidence="1" id="KW-1133">Transmembrane helix</keyword>
<gene>
    <name evidence="2" type="ordered locus">BA_3322</name>
</gene>
<feature type="transmembrane region" description="Helical" evidence="1">
    <location>
        <begin position="78"/>
        <end position="103"/>
    </location>
</feature>
<feature type="transmembrane region" description="Helical" evidence="1">
    <location>
        <begin position="53"/>
        <end position="71"/>
    </location>
</feature>
<evidence type="ECO:0000313" key="3">
    <source>
        <dbReference type="Proteomes" id="UP000000427"/>
    </source>
</evidence>
<dbReference type="Proteomes" id="UP000000427">
    <property type="component" value="Chromosome"/>
</dbReference>
<dbReference type="EMBL" id="AE016879">
    <property type="protein sequence ID" value="AAP27096.1"/>
    <property type="molecule type" value="Genomic_DNA"/>
</dbReference>
<evidence type="ECO:0000256" key="1">
    <source>
        <dbReference type="SAM" id="Phobius"/>
    </source>
</evidence>
<organism evidence="2 3">
    <name type="scientific">Bacillus anthracis</name>
    <name type="common">anthrax bacterium</name>
    <dbReference type="NCBI Taxonomy" id="1392"/>
    <lineage>
        <taxon>Bacteria</taxon>
        <taxon>Bacillati</taxon>
        <taxon>Bacillota</taxon>
        <taxon>Bacilli</taxon>
        <taxon>Bacillales</taxon>
        <taxon>Bacillaceae</taxon>
        <taxon>Bacillus</taxon>
        <taxon>Bacillus cereus group</taxon>
    </lineage>
</organism>
<accession>A0A384KDT5</accession>
<sequence>MKRDYGIGILKKRKNHSYKKETWMGTISLIIAFLALLYLNITLLSQETFIGEGFREIVGVGLLCSVVGMITKRKSRKYALWACSLFVFMLLFTVFGFMLGWMISFGP</sequence>
<proteinExistence type="predicted"/>
<feature type="transmembrane region" description="Helical" evidence="1">
    <location>
        <begin position="21"/>
        <end position="41"/>
    </location>
</feature>
<keyword evidence="1" id="KW-0472">Membrane</keyword>
<name>A0A384KDT5_BACAN</name>